<evidence type="ECO:0000313" key="2">
    <source>
        <dbReference type="Proteomes" id="UP000584374"/>
    </source>
</evidence>
<comment type="caution">
    <text evidence="1">The sequence shown here is derived from an EMBL/GenBank/DDBJ whole genome shotgun (WGS) entry which is preliminary data.</text>
</comment>
<dbReference type="AlphaFoldDB" id="A0A840QHB4"/>
<evidence type="ECO:0000313" key="1">
    <source>
        <dbReference type="EMBL" id="MBB5159547.1"/>
    </source>
</evidence>
<sequence>MDNAALDQISWDLIRVAYRIIGDPAVSQDDLSKLAETLTEITERLRKLEL</sequence>
<keyword evidence="2" id="KW-1185">Reference proteome</keyword>
<dbReference type="EMBL" id="JACHIW010000002">
    <property type="protein sequence ID" value="MBB5159547.1"/>
    <property type="molecule type" value="Genomic_DNA"/>
</dbReference>
<accession>A0A840QHB4</accession>
<gene>
    <name evidence="1" type="ORF">BJ970_007146</name>
</gene>
<name>A0A840QHB4_9PSEU</name>
<reference evidence="1 2" key="1">
    <citation type="submission" date="2020-08" db="EMBL/GenBank/DDBJ databases">
        <title>Sequencing the genomes of 1000 actinobacteria strains.</title>
        <authorList>
            <person name="Klenk H.-P."/>
        </authorList>
    </citation>
    <scope>NUCLEOTIDE SEQUENCE [LARGE SCALE GENOMIC DNA]</scope>
    <source>
        <strain evidence="1 2">DSM 45584</strain>
    </source>
</reference>
<proteinExistence type="predicted"/>
<dbReference type="Proteomes" id="UP000584374">
    <property type="component" value="Unassembled WGS sequence"/>
</dbReference>
<protein>
    <submittedName>
        <fullName evidence="1">Uncharacterized protein</fullName>
    </submittedName>
</protein>
<organism evidence="1 2">
    <name type="scientific">Saccharopolyspora phatthalungensis</name>
    <dbReference type="NCBI Taxonomy" id="664693"/>
    <lineage>
        <taxon>Bacteria</taxon>
        <taxon>Bacillati</taxon>
        <taxon>Actinomycetota</taxon>
        <taxon>Actinomycetes</taxon>
        <taxon>Pseudonocardiales</taxon>
        <taxon>Pseudonocardiaceae</taxon>
        <taxon>Saccharopolyspora</taxon>
    </lineage>
</organism>